<sequence>MTLMIRVNHTFVIFLSGFRVPERCDVHSTDDLLEPAASMGFSSEQKNSCKQQSDSKTVKNTVPSPHRNQVSKHQDRLKVKNHVDLRHSDQHSDLTLDAAKKYSGNQHWQTTKGNDSKHGELVKYMSNLPGYLQSVDRRANLQGKALNVGVLDWARLEKWKSKHKNCSDKGSNTASCSTSNSSSKRITGLSASSNAVHVEKSTKQHPSVCSSLVSSRKDDLSRNVQRPFEHVCFQDSETASKKTISGQKHIPRRFKSFDRGHSGVILEKEKIIDVDQQQITSEMSVVSKKFKDFGVSLSPKGNMSSCGKAKKTKEELQEKNIKTKSTEKKIVSESVDLALKLESCDFSVGSKEKKSIGSYETKKIVEDLHELYADVAQQHQPGKDNATSLLLPNKLPQEGFPEALKLSQPNNAVLDKGNEESNKIRYSDRFSTEEINSAELCPEISHCCPLPCVVETCSTSDVISNSDLSMELSSDASYSSQFSDKSQDLVGGGKYAARSYSEIKLRNFSFDDTSKTLDQEIYELAVGKGGNPSPTHRFSFSLGRLGRSLSFKERLAVPQLSSTHVTVKSGPVCSNASDSVDYLNRDKANGHNRARASPFRRLLDPILKHKEAHRRHSSETVLPLKGSFINSLSSVPIHPSHNEKRGTSWVQALLQLTIKNGLPLFKFEVFNSSSIVASMMKNLSSGKDDLDQNYTFYSVNEVKKKGSVWISQGSKEKSCGYVYNIAGQMRVSNSDFFDSGQDSSLCLVRESVLVGVELKQADQESPKSITNRELAAAIVRIPRKNLFNNDQQTDESLMEKGNAKCLPENQGAYNLGEHDHLSSTTVILPGGVHSSPNKGEPSPLLDRWKSGGSCDCGGWDVGCKLRVLSNKNKCSRISETSKAGQVSDRFELFVQGETEQNRPVFSLVPLKDGIYRIEFNASITRLQAFFICVAIMSSQKPSHLLDASNMSEEKAFKQPDLDGNDRVQAKMPSKFAPNPPLSPFGRV</sequence>
<accession>A0A8K0MKN5</accession>
<dbReference type="Pfam" id="PF12043">
    <property type="entry name" value="DUF3527"/>
    <property type="match status" value="1"/>
</dbReference>
<organism evidence="2 3">
    <name type="scientific">Rhamnella rubrinervis</name>
    <dbReference type="NCBI Taxonomy" id="2594499"/>
    <lineage>
        <taxon>Eukaryota</taxon>
        <taxon>Viridiplantae</taxon>
        <taxon>Streptophyta</taxon>
        <taxon>Embryophyta</taxon>
        <taxon>Tracheophyta</taxon>
        <taxon>Spermatophyta</taxon>
        <taxon>Magnoliopsida</taxon>
        <taxon>eudicotyledons</taxon>
        <taxon>Gunneridae</taxon>
        <taxon>Pentapetalae</taxon>
        <taxon>rosids</taxon>
        <taxon>fabids</taxon>
        <taxon>Rosales</taxon>
        <taxon>Rhamnaceae</taxon>
        <taxon>rhamnoid group</taxon>
        <taxon>Rhamneae</taxon>
        <taxon>Rhamnella</taxon>
    </lineage>
</organism>
<dbReference type="InterPro" id="IPR021916">
    <property type="entry name" value="DUF3527"/>
</dbReference>
<dbReference type="AlphaFoldDB" id="A0A8K0MKN5"/>
<dbReference type="EMBL" id="VOIH02000004">
    <property type="protein sequence ID" value="KAF3449030.1"/>
    <property type="molecule type" value="Genomic_DNA"/>
</dbReference>
<gene>
    <name evidence="2" type="ORF">FNV43_RR09754</name>
</gene>
<feature type="region of interest" description="Disordered" evidence="1">
    <location>
        <begin position="162"/>
        <end position="216"/>
    </location>
</feature>
<evidence type="ECO:0000313" key="2">
    <source>
        <dbReference type="EMBL" id="KAF3449030.1"/>
    </source>
</evidence>
<protein>
    <recommendedName>
        <fullName evidence="4">DUF3527 domain protein</fullName>
    </recommendedName>
</protein>
<feature type="region of interest" description="Disordered" evidence="1">
    <location>
        <begin position="40"/>
        <end position="74"/>
    </location>
</feature>
<evidence type="ECO:0000256" key="1">
    <source>
        <dbReference type="SAM" id="MobiDB-lite"/>
    </source>
</evidence>
<reference evidence="2" key="1">
    <citation type="submission" date="2020-03" db="EMBL/GenBank/DDBJ databases">
        <title>A high-quality chromosome-level genome assembly of a woody plant with both climbing and erect habits, Rhamnella rubrinervis.</title>
        <authorList>
            <person name="Lu Z."/>
            <person name="Yang Y."/>
            <person name="Zhu X."/>
            <person name="Sun Y."/>
        </authorList>
    </citation>
    <scope>NUCLEOTIDE SEQUENCE</scope>
    <source>
        <strain evidence="2">BYM</strain>
        <tissue evidence="2">Leaf</tissue>
    </source>
</reference>
<evidence type="ECO:0000313" key="3">
    <source>
        <dbReference type="Proteomes" id="UP000796880"/>
    </source>
</evidence>
<keyword evidence="3" id="KW-1185">Reference proteome</keyword>
<proteinExistence type="predicted"/>
<dbReference type="OrthoDB" id="1898655at2759"/>
<dbReference type="PANTHER" id="PTHR31390">
    <property type="entry name" value="EXPRESSED PROTEIN"/>
    <property type="match status" value="1"/>
</dbReference>
<dbReference type="PANTHER" id="PTHR31390:SF12">
    <property type="entry name" value="PUTATIVE (DUF3527)-RELATED"/>
    <property type="match status" value="1"/>
</dbReference>
<comment type="caution">
    <text evidence="2">The sequence shown here is derived from an EMBL/GenBank/DDBJ whole genome shotgun (WGS) entry which is preliminary data.</text>
</comment>
<dbReference type="Proteomes" id="UP000796880">
    <property type="component" value="Unassembled WGS sequence"/>
</dbReference>
<feature type="compositionally biased region" description="Basic and acidic residues" evidence="1">
    <location>
        <begin position="955"/>
        <end position="968"/>
    </location>
</feature>
<feature type="region of interest" description="Disordered" evidence="1">
    <location>
        <begin position="955"/>
        <end position="987"/>
    </location>
</feature>
<feature type="compositionally biased region" description="Pro residues" evidence="1">
    <location>
        <begin position="977"/>
        <end position="987"/>
    </location>
</feature>
<name>A0A8K0MKN5_9ROSA</name>
<feature type="compositionally biased region" description="Polar residues" evidence="1">
    <location>
        <begin position="40"/>
        <end position="68"/>
    </location>
</feature>
<feature type="compositionally biased region" description="Low complexity" evidence="1">
    <location>
        <begin position="171"/>
        <end position="183"/>
    </location>
</feature>
<evidence type="ECO:0008006" key="4">
    <source>
        <dbReference type="Google" id="ProtNLM"/>
    </source>
</evidence>
<feature type="compositionally biased region" description="Polar residues" evidence="1">
    <location>
        <begin position="204"/>
        <end position="214"/>
    </location>
</feature>